<comment type="caution">
    <text evidence="2">The sequence shown here is derived from an EMBL/GenBank/DDBJ whole genome shotgun (WGS) entry which is preliminary data.</text>
</comment>
<reference evidence="2" key="1">
    <citation type="submission" date="2021-03" db="EMBL/GenBank/DDBJ databases">
        <authorList>
            <person name="Palmer J.M."/>
        </authorList>
    </citation>
    <scope>NUCLEOTIDE SEQUENCE</scope>
    <source>
        <strain evidence="2">ARV_011</strain>
    </source>
</reference>
<dbReference type="GeneID" id="66116275"/>
<accession>A0A9P7V597</accession>
<name>A0A9P7V597_9ASCO</name>
<dbReference type="EMBL" id="JAHMUF010000025">
    <property type="protein sequence ID" value="KAG7191632.1"/>
    <property type="molecule type" value="Genomic_DNA"/>
</dbReference>
<dbReference type="GO" id="GO:0003677">
    <property type="term" value="F:DNA binding"/>
    <property type="evidence" value="ECO:0007669"/>
    <property type="project" value="TreeGrafter"/>
</dbReference>
<evidence type="ECO:0000256" key="1">
    <source>
        <dbReference type="SAM" id="MobiDB-lite"/>
    </source>
</evidence>
<dbReference type="InterPro" id="IPR018608">
    <property type="entry name" value="Gti1/Pac2"/>
</dbReference>
<protein>
    <submittedName>
        <fullName evidence="2">Uncharacterized protein</fullName>
    </submittedName>
</protein>
<evidence type="ECO:0000313" key="3">
    <source>
        <dbReference type="Proteomes" id="UP000790833"/>
    </source>
</evidence>
<feature type="compositionally biased region" description="Low complexity" evidence="1">
    <location>
        <begin position="101"/>
        <end position="128"/>
    </location>
</feature>
<dbReference type="PANTHER" id="PTHR28027:SF2">
    <property type="entry name" value="TRANSCRIPTIONAL REGULATOR MIT1"/>
    <property type="match status" value="1"/>
</dbReference>
<sequence length="476" mass="53392">MNPTFYGYINSTTDALILIQNVLDNQFLLVRGRLQGKERACLIRSGNVFVFIEEQSGIKRWTDGISWSPSRINGQFLVYKERNKPRLKSFLSKELSSSPISADESSITSRTPNTDSISSSRSSISDPSGTKFASNENGGVGGNGKLVKKTLSLNYNNQTFHMISYYNPEDISTLPTPTSTLNNYINPALWIALKKTLSLGNKITLFDESYYIGASSKDTKGNSQQSQILNLVALNGLSQSNDYLQQQQQRQHPNYYPGNSVYTPVDPHQLPPLHTSHLDYTVNNLHQQQQQHPPRSNEGLNYHRSTSYPAPNPTPFYANGNTTAPLFNNYDNNYKQYSTTPFQQPQGTYQLNYSPFTTHTQQPQQMKQTFTPLLSNVPAQYDNNNSSNSINAITHGDYNQSSTLNNSYGSYSYQVRPTPNTASSCYQEPLQPPHTEMNPPNNGNPSVVVPVPMWYVEQQLAPLSQNIGDQMLEPIQ</sequence>
<dbReference type="Pfam" id="PF09729">
    <property type="entry name" value="Gti1_Pac2"/>
    <property type="match status" value="1"/>
</dbReference>
<dbReference type="PANTHER" id="PTHR28027">
    <property type="entry name" value="TRANSCRIPTIONAL REGULATOR MIT1"/>
    <property type="match status" value="1"/>
</dbReference>
<dbReference type="OrthoDB" id="5572844at2759"/>
<keyword evidence="3" id="KW-1185">Reference proteome</keyword>
<feature type="region of interest" description="Disordered" evidence="1">
    <location>
        <begin position="101"/>
        <end position="139"/>
    </location>
</feature>
<dbReference type="Proteomes" id="UP000790833">
    <property type="component" value="Unassembled WGS sequence"/>
</dbReference>
<dbReference type="RefSeq" id="XP_043047184.1">
    <property type="nucleotide sequence ID" value="XM_043193648.1"/>
</dbReference>
<dbReference type="AlphaFoldDB" id="A0A9P7V597"/>
<organism evidence="2 3">
    <name type="scientific">Scheffersomyces spartinae</name>
    <dbReference type="NCBI Taxonomy" id="45513"/>
    <lineage>
        <taxon>Eukaryota</taxon>
        <taxon>Fungi</taxon>
        <taxon>Dikarya</taxon>
        <taxon>Ascomycota</taxon>
        <taxon>Saccharomycotina</taxon>
        <taxon>Pichiomycetes</taxon>
        <taxon>Debaryomycetaceae</taxon>
        <taxon>Scheffersomyces</taxon>
    </lineage>
</organism>
<proteinExistence type="predicted"/>
<evidence type="ECO:0000313" key="2">
    <source>
        <dbReference type="EMBL" id="KAG7191632.1"/>
    </source>
</evidence>
<gene>
    <name evidence="2" type="ORF">KQ657_002901</name>
</gene>